<keyword evidence="7" id="KW-1185">Reference proteome</keyword>
<name>A0ABY9RNM5_9BURK</name>
<feature type="chain" id="PRO_5047038415" evidence="4">
    <location>
        <begin position="23"/>
        <end position="306"/>
    </location>
</feature>
<sequence length="306" mass="34536">MKFPWFFCILVLSLGGPRSALADSLQQIKATQTLVVAHREAVLPLSFVSTEFKPQGYMLEVCHKVIDRIKRDWKLPQLKTSYLQVSPANRMATMMEGRAQIECGSTAVTRERQQQVLFSIPLFFNAQRILTNKQSAIKNWTDLSNRRVMVLRGSNTMTVLRESQRVALRELIFSEAASLADAAKALDAKQVDAIVADEISIAQIQNLMATSTDKVLNKTIDDRWIVTADGIGQEAIALMFNKEDSQLKTIADKEIARLMVEGELTKIYDKWFMQGLPEGRPALNLPMSFLLRDSMRVPSDKVLFLK</sequence>
<feature type="domain" description="Solute-binding protein family 3/N-terminal" evidence="5">
    <location>
        <begin position="33"/>
        <end position="275"/>
    </location>
</feature>
<protein>
    <submittedName>
        <fullName evidence="6">Transporter substrate-binding domain-containing protein</fullName>
    </submittedName>
</protein>
<dbReference type="EMBL" id="CP133720">
    <property type="protein sequence ID" value="WMW82561.1"/>
    <property type="molecule type" value="Genomic_DNA"/>
</dbReference>
<dbReference type="InterPro" id="IPR001638">
    <property type="entry name" value="Solute-binding_3/MltF_N"/>
</dbReference>
<feature type="signal peptide" evidence="4">
    <location>
        <begin position="1"/>
        <end position="22"/>
    </location>
</feature>
<evidence type="ECO:0000256" key="2">
    <source>
        <dbReference type="ARBA" id="ARBA00022448"/>
    </source>
</evidence>
<dbReference type="SMART" id="SM00062">
    <property type="entry name" value="PBPb"/>
    <property type="match status" value="1"/>
</dbReference>
<dbReference type="RefSeq" id="WP_309484032.1">
    <property type="nucleotide sequence ID" value="NZ_CP133720.1"/>
</dbReference>
<accession>A0ABY9RNM5</accession>
<dbReference type="Gene3D" id="3.40.190.10">
    <property type="entry name" value="Periplasmic binding protein-like II"/>
    <property type="match status" value="2"/>
</dbReference>
<evidence type="ECO:0000313" key="6">
    <source>
        <dbReference type="EMBL" id="WMW82561.1"/>
    </source>
</evidence>
<evidence type="ECO:0000256" key="3">
    <source>
        <dbReference type="ARBA" id="ARBA00022729"/>
    </source>
</evidence>
<gene>
    <name evidence="6" type="ORF">RF679_16395</name>
</gene>
<dbReference type="SUPFAM" id="SSF53850">
    <property type="entry name" value="Periplasmic binding protein-like II"/>
    <property type="match status" value="1"/>
</dbReference>
<evidence type="ECO:0000259" key="5">
    <source>
        <dbReference type="SMART" id="SM00062"/>
    </source>
</evidence>
<comment type="similarity">
    <text evidence="1">Belongs to the bacterial solute-binding protein 3 family.</text>
</comment>
<evidence type="ECO:0000313" key="7">
    <source>
        <dbReference type="Proteomes" id="UP001181355"/>
    </source>
</evidence>
<dbReference type="InterPro" id="IPR051455">
    <property type="entry name" value="Bact_solute-bind_prot3"/>
</dbReference>
<evidence type="ECO:0000256" key="1">
    <source>
        <dbReference type="ARBA" id="ARBA00010333"/>
    </source>
</evidence>
<dbReference type="Proteomes" id="UP001181355">
    <property type="component" value="Chromosome"/>
</dbReference>
<dbReference type="PANTHER" id="PTHR30085">
    <property type="entry name" value="AMINO ACID ABC TRANSPORTER PERMEASE"/>
    <property type="match status" value="1"/>
</dbReference>
<proteinExistence type="inferred from homology"/>
<dbReference type="PANTHER" id="PTHR30085:SF2">
    <property type="entry name" value="GLUTAMATE_ASPARTATE IMPORT SOLUTE-BINDING PROTEIN"/>
    <property type="match status" value="1"/>
</dbReference>
<keyword evidence="3 4" id="KW-0732">Signal</keyword>
<reference evidence="6" key="1">
    <citation type="submission" date="2023-09" db="EMBL/GenBank/DDBJ databases">
        <title>Undibacterium sp. 20NA77.5 isolated from freshwater.</title>
        <authorList>
            <person name="Le V."/>
            <person name="Ko S.-R."/>
            <person name="Ahn C.-Y."/>
            <person name="Oh H.-M."/>
        </authorList>
    </citation>
    <scope>NUCLEOTIDE SEQUENCE</scope>
    <source>
        <strain evidence="6">20NA77.5</strain>
    </source>
</reference>
<organism evidence="6 7">
    <name type="scientific">Undibacterium cyanobacteriorum</name>
    <dbReference type="NCBI Taxonomy" id="3073561"/>
    <lineage>
        <taxon>Bacteria</taxon>
        <taxon>Pseudomonadati</taxon>
        <taxon>Pseudomonadota</taxon>
        <taxon>Betaproteobacteria</taxon>
        <taxon>Burkholderiales</taxon>
        <taxon>Oxalobacteraceae</taxon>
        <taxon>Undibacterium</taxon>
    </lineage>
</organism>
<dbReference type="Pfam" id="PF00497">
    <property type="entry name" value="SBP_bac_3"/>
    <property type="match status" value="1"/>
</dbReference>
<keyword evidence="2" id="KW-0813">Transport</keyword>
<evidence type="ECO:0000256" key="4">
    <source>
        <dbReference type="SAM" id="SignalP"/>
    </source>
</evidence>